<evidence type="ECO:0000313" key="2">
    <source>
        <dbReference type="EMBL" id="TGZ82390.1"/>
    </source>
</evidence>
<dbReference type="PANTHER" id="PTHR39475:SF1">
    <property type="entry name" value="CONIDIATION-SPECIFIC PROTEIN 6"/>
    <property type="match status" value="1"/>
</dbReference>
<sequence length="118" mass="12612">MDRGYMGGGDGKFDYVAHDQQTHGGKGSSGKVPYEAGQKHSHDVTDSKDQRSIANRLAAAERENAQSSSKTGSKDPRQAALSHGNEPSKGAKIDAELMEDDAKRMREKGHKEPAGSTS</sequence>
<evidence type="ECO:0000256" key="1">
    <source>
        <dbReference type="SAM" id="MobiDB-lite"/>
    </source>
</evidence>
<protein>
    <submittedName>
        <fullName evidence="2">Uncharacterized protein</fullName>
    </submittedName>
</protein>
<dbReference type="InParanoid" id="A0A4S2N015"/>
<evidence type="ECO:0000313" key="3">
    <source>
        <dbReference type="Proteomes" id="UP000298138"/>
    </source>
</evidence>
<dbReference type="Proteomes" id="UP000298138">
    <property type="component" value="Unassembled WGS sequence"/>
</dbReference>
<gene>
    <name evidence="2" type="ORF">EX30DRAFT_339674</name>
</gene>
<dbReference type="EMBL" id="ML220115">
    <property type="protein sequence ID" value="TGZ82390.1"/>
    <property type="molecule type" value="Genomic_DNA"/>
</dbReference>
<dbReference type="OrthoDB" id="3358750at2759"/>
<dbReference type="PANTHER" id="PTHR39475">
    <property type="entry name" value="CONIDIATION-SPECIFIC PROTEIN 6"/>
    <property type="match status" value="1"/>
</dbReference>
<feature type="region of interest" description="Disordered" evidence="1">
    <location>
        <begin position="1"/>
        <end position="118"/>
    </location>
</feature>
<accession>A0A4S2N015</accession>
<feature type="compositionally biased region" description="Gly residues" evidence="1">
    <location>
        <begin position="1"/>
        <end position="10"/>
    </location>
</feature>
<feature type="compositionally biased region" description="Basic and acidic residues" evidence="1">
    <location>
        <begin position="37"/>
        <end position="51"/>
    </location>
</feature>
<organism evidence="2 3">
    <name type="scientific">Ascodesmis nigricans</name>
    <dbReference type="NCBI Taxonomy" id="341454"/>
    <lineage>
        <taxon>Eukaryota</taxon>
        <taxon>Fungi</taxon>
        <taxon>Dikarya</taxon>
        <taxon>Ascomycota</taxon>
        <taxon>Pezizomycotina</taxon>
        <taxon>Pezizomycetes</taxon>
        <taxon>Pezizales</taxon>
        <taxon>Ascodesmidaceae</taxon>
        <taxon>Ascodesmis</taxon>
    </lineage>
</organism>
<proteinExistence type="predicted"/>
<feature type="compositionally biased region" description="Basic and acidic residues" evidence="1">
    <location>
        <begin position="11"/>
        <end position="21"/>
    </location>
</feature>
<feature type="compositionally biased region" description="Basic and acidic residues" evidence="1">
    <location>
        <begin position="89"/>
        <end position="118"/>
    </location>
</feature>
<keyword evidence="3" id="KW-1185">Reference proteome</keyword>
<dbReference type="AlphaFoldDB" id="A0A4S2N015"/>
<name>A0A4S2N015_9PEZI</name>
<reference evidence="2 3" key="1">
    <citation type="submission" date="2019-04" db="EMBL/GenBank/DDBJ databases">
        <title>Comparative genomics and transcriptomics to analyze fruiting body development in filamentous ascomycetes.</title>
        <authorList>
            <consortium name="DOE Joint Genome Institute"/>
            <person name="Lutkenhaus R."/>
            <person name="Traeger S."/>
            <person name="Breuer J."/>
            <person name="Kuo A."/>
            <person name="Lipzen A."/>
            <person name="Pangilinan J."/>
            <person name="Dilworth D."/>
            <person name="Sandor L."/>
            <person name="Poggeler S."/>
            <person name="Barry K."/>
            <person name="Grigoriev I.V."/>
            <person name="Nowrousian M."/>
        </authorList>
    </citation>
    <scope>NUCLEOTIDE SEQUENCE [LARGE SCALE GENOMIC DNA]</scope>
    <source>
        <strain evidence="2 3">CBS 389.68</strain>
    </source>
</reference>